<reference evidence="2 3" key="1">
    <citation type="submission" date="2022-03" db="EMBL/GenBank/DDBJ databases">
        <authorList>
            <person name="Jo J.-H."/>
            <person name="Im W.-T."/>
        </authorList>
    </citation>
    <scope>NUCLEOTIDE SEQUENCE [LARGE SCALE GENOMIC DNA]</scope>
    <source>
        <strain evidence="2 3">SM33</strain>
    </source>
</reference>
<dbReference type="CDD" id="cd00093">
    <property type="entry name" value="HTH_XRE"/>
    <property type="match status" value="1"/>
</dbReference>
<sequence length="297" mass="33852">MANGIRKLRKKYGLDQATLAAKLGIAKTELSQFERNWHELPPRLVRDIAVLFECGVADVLGHEIEVEEWRHSPYAAGGGETASITPYGNFGFEIAGTIFSYPISLGMRNGVLRQVRRREVVEIAKDDRSWFSFDTLNNWNVFANPAAMRRLWLKSDDDEVTDYYAHPEVYRAVNRWEYEKEHGPILSQAIADHFELIGEEQAISDTERVRLFGLDGKETSDEYYACERVIGELFGLDIHWFRVEANAFVMVSSSGWYEEEHVNLSHLAVIQVPAEEFCRWSAPDETSPANDDDEAAA</sequence>
<evidence type="ECO:0000259" key="1">
    <source>
        <dbReference type="PROSITE" id="PS50943"/>
    </source>
</evidence>
<dbReference type="InterPro" id="IPR010982">
    <property type="entry name" value="Lambda_DNA-bd_dom_sf"/>
</dbReference>
<dbReference type="SUPFAM" id="SSF47413">
    <property type="entry name" value="lambda repressor-like DNA-binding domains"/>
    <property type="match status" value="1"/>
</dbReference>
<feature type="domain" description="HTH cro/C1-type" evidence="1">
    <location>
        <begin position="5"/>
        <end position="59"/>
    </location>
</feature>
<dbReference type="PROSITE" id="PS50943">
    <property type="entry name" value="HTH_CROC1"/>
    <property type="match status" value="1"/>
</dbReference>
<proteinExistence type="predicted"/>
<evidence type="ECO:0000313" key="2">
    <source>
        <dbReference type="EMBL" id="MCH8617181.1"/>
    </source>
</evidence>
<dbReference type="Pfam" id="PF01381">
    <property type="entry name" value="HTH_3"/>
    <property type="match status" value="1"/>
</dbReference>
<protein>
    <submittedName>
        <fullName evidence="2">Helix-turn-helix domain-containing protein</fullName>
    </submittedName>
</protein>
<keyword evidence="3" id="KW-1185">Reference proteome</keyword>
<dbReference type="RefSeq" id="WP_241448046.1">
    <property type="nucleotide sequence ID" value="NZ_JAKZHW010000002.1"/>
</dbReference>
<evidence type="ECO:0000313" key="3">
    <source>
        <dbReference type="Proteomes" id="UP001203058"/>
    </source>
</evidence>
<organism evidence="2 3">
    <name type="scientific">Sphingomonas telluris</name>
    <dbReference type="NCBI Taxonomy" id="2907998"/>
    <lineage>
        <taxon>Bacteria</taxon>
        <taxon>Pseudomonadati</taxon>
        <taxon>Pseudomonadota</taxon>
        <taxon>Alphaproteobacteria</taxon>
        <taxon>Sphingomonadales</taxon>
        <taxon>Sphingomonadaceae</taxon>
        <taxon>Sphingomonas</taxon>
    </lineage>
</organism>
<dbReference type="InterPro" id="IPR001387">
    <property type="entry name" value="Cro/C1-type_HTH"/>
</dbReference>
<gene>
    <name evidence="2" type="ORF">LZ016_13870</name>
</gene>
<name>A0ABS9VQD0_9SPHN</name>
<dbReference type="Proteomes" id="UP001203058">
    <property type="component" value="Unassembled WGS sequence"/>
</dbReference>
<comment type="caution">
    <text evidence="2">The sequence shown here is derived from an EMBL/GenBank/DDBJ whole genome shotgun (WGS) entry which is preliminary data.</text>
</comment>
<dbReference type="Gene3D" id="1.10.260.40">
    <property type="entry name" value="lambda repressor-like DNA-binding domains"/>
    <property type="match status" value="1"/>
</dbReference>
<accession>A0ABS9VQD0</accession>
<dbReference type="EMBL" id="JAKZHW010000002">
    <property type="protein sequence ID" value="MCH8617181.1"/>
    <property type="molecule type" value="Genomic_DNA"/>
</dbReference>
<dbReference type="SMART" id="SM00530">
    <property type="entry name" value="HTH_XRE"/>
    <property type="match status" value="1"/>
</dbReference>